<keyword evidence="3" id="KW-1185">Reference proteome</keyword>
<proteinExistence type="predicted"/>
<dbReference type="eggNOG" id="ENOG502R0JT">
    <property type="taxonomic scope" value="Eukaryota"/>
</dbReference>
<dbReference type="Proteomes" id="UP000007431">
    <property type="component" value="Unassembled WGS sequence"/>
</dbReference>
<protein>
    <recommendedName>
        <fullName evidence="1">DUF6593 domain-containing protein</fullName>
    </recommendedName>
</protein>
<dbReference type="InParanoid" id="D8PUM3"/>
<name>D8PUM3_SCHCM</name>
<sequence>MEFTLSDLDILNTVLLDGANYGHYRTHTKLLQLYPRETKLFRAAPGQPGGEVEVGSVTLGAFRDHLVVANGRDVTPVRMRMMSVSETFAASDGRSYKWKADTGNFTLVDDKTKEVIAFFERHFFLSSKPNKVHISQKGLPIIDEILATLIYMVAIQRRRQNRRNDGWVS</sequence>
<evidence type="ECO:0000313" key="3">
    <source>
        <dbReference type="Proteomes" id="UP000007431"/>
    </source>
</evidence>
<dbReference type="GeneID" id="9586927"/>
<dbReference type="RefSeq" id="XP_003035503.1">
    <property type="nucleotide sequence ID" value="XM_003035457.1"/>
</dbReference>
<reference evidence="2 3" key="1">
    <citation type="journal article" date="2010" name="Nat. Biotechnol.">
        <title>Genome sequence of the model mushroom Schizophyllum commune.</title>
        <authorList>
            <person name="Ohm R.A."/>
            <person name="de Jong J.F."/>
            <person name="Lugones L.G."/>
            <person name="Aerts A."/>
            <person name="Kothe E."/>
            <person name="Stajich J.E."/>
            <person name="de Vries R.P."/>
            <person name="Record E."/>
            <person name="Levasseur A."/>
            <person name="Baker S.E."/>
            <person name="Bartholomew K.A."/>
            <person name="Coutinho P.M."/>
            <person name="Erdmann S."/>
            <person name="Fowler T.J."/>
            <person name="Gathman A.C."/>
            <person name="Lombard V."/>
            <person name="Henrissat B."/>
            <person name="Knabe N."/>
            <person name="Kuees U."/>
            <person name="Lilly W.W."/>
            <person name="Lindquist E."/>
            <person name="Lucas S."/>
            <person name="Magnuson J.K."/>
            <person name="Piumi F."/>
            <person name="Raudaskoski M."/>
            <person name="Salamov A."/>
            <person name="Schmutz J."/>
            <person name="Schwarze F.W.M.R."/>
            <person name="vanKuyk P.A."/>
            <person name="Horton J.S."/>
            <person name="Grigoriev I.V."/>
            <person name="Woesten H.A.B."/>
        </authorList>
    </citation>
    <scope>NUCLEOTIDE SEQUENCE [LARGE SCALE GENOMIC DNA]</scope>
    <source>
        <strain evidence="3">H4-8 / FGSC 9210</strain>
    </source>
</reference>
<gene>
    <name evidence="2" type="ORF">SCHCODRAFT_106284</name>
</gene>
<evidence type="ECO:0000259" key="1">
    <source>
        <dbReference type="Pfam" id="PF20236"/>
    </source>
</evidence>
<dbReference type="EMBL" id="GL377303">
    <property type="protein sequence ID" value="EFJ00601.1"/>
    <property type="molecule type" value="Genomic_DNA"/>
</dbReference>
<organism evidence="3">
    <name type="scientific">Schizophyllum commune (strain H4-8 / FGSC 9210)</name>
    <name type="common">Split gill fungus</name>
    <dbReference type="NCBI Taxonomy" id="578458"/>
    <lineage>
        <taxon>Eukaryota</taxon>
        <taxon>Fungi</taxon>
        <taxon>Dikarya</taxon>
        <taxon>Basidiomycota</taxon>
        <taxon>Agaricomycotina</taxon>
        <taxon>Agaricomycetes</taxon>
        <taxon>Agaricomycetidae</taxon>
        <taxon>Agaricales</taxon>
        <taxon>Schizophyllaceae</taxon>
        <taxon>Schizophyllum</taxon>
    </lineage>
</organism>
<accession>D8PUM3</accession>
<dbReference type="VEuPathDB" id="FungiDB:SCHCODRAFT_02604067"/>
<feature type="domain" description="DUF6593" evidence="1">
    <location>
        <begin position="9"/>
        <end position="154"/>
    </location>
</feature>
<dbReference type="OrthoDB" id="3021178at2759"/>
<evidence type="ECO:0000313" key="2">
    <source>
        <dbReference type="EMBL" id="EFJ00601.1"/>
    </source>
</evidence>
<dbReference type="AlphaFoldDB" id="D8PUM3"/>
<feature type="non-terminal residue" evidence="2">
    <location>
        <position position="169"/>
    </location>
</feature>
<dbReference type="InterPro" id="IPR046528">
    <property type="entry name" value="DUF6593"/>
</dbReference>
<dbReference type="Pfam" id="PF20236">
    <property type="entry name" value="DUF6593"/>
    <property type="match status" value="1"/>
</dbReference>
<dbReference type="HOGENOM" id="CLU_084280_3_0_1"/>
<dbReference type="OMA" id="TPAYHID"/>
<dbReference type="KEGG" id="scm:SCHCO_02604067"/>